<keyword evidence="3" id="KW-1185">Reference proteome</keyword>
<dbReference type="AlphaFoldDB" id="A0A7J8IZJ0"/>
<evidence type="ECO:0000313" key="3">
    <source>
        <dbReference type="Proteomes" id="UP000550707"/>
    </source>
</evidence>
<proteinExistence type="predicted"/>
<reference evidence="2 3" key="1">
    <citation type="journal article" date="2020" name="Nature">
        <title>Six reference-quality genomes reveal evolution of bat adaptations.</title>
        <authorList>
            <person name="Jebb D."/>
            <person name="Huang Z."/>
            <person name="Pippel M."/>
            <person name="Hughes G.M."/>
            <person name="Lavrichenko K."/>
            <person name="Devanna P."/>
            <person name="Winkler S."/>
            <person name="Jermiin L.S."/>
            <person name="Skirmuntt E.C."/>
            <person name="Katzourakis A."/>
            <person name="Burkitt-Gray L."/>
            <person name="Ray D.A."/>
            <person name="Sullivan K.A.M."/>
            <person name="Roscito J.G."/>
            <person name="Kirilenko B.M."/>
            <person name="Davalos L.M."/>
            <person name="Corthals A.P."/>
            <person name="Power M.L."/>
            <person name="Jones G."/>
            <person name="Ransome R.D."/>
            <person name="Dechmann D.K.N."/>
            <person name="Locatelli A.G."/>
            <person name="Puechmaille S.J."/>
            <person name="Fedrigo O."/>
            <person name="Jarvis E.D."/>
            <person name="Hiller M."/>
            <person name="Vernes S.C."/>
            <person name="Myers E.W."/>
            <person name="Teeling E.C."/>
        </authorList>
    </citation>
    <scope>NUCLEOTIDE SEQUENCE [LARGE SCALE GENOMIC DNA]</scope>
    <source>
        <strain evidence="2">MMolMol1</strain>
        <tissue evidence="2">Muscle</tissue>
    </source>
</reference>
<protein>
    <submittedName>
        <fullName evidence="2">Uncharacterized protein</fullName>
    </submittedName>
</protein>
<feature type="region of interest" description="Disordered" evidence="1">
    <location>
        <begin position="67"/>
        <end position="135"/>
    </location>
</feature>
<feature type="compositionally biased region" description="Low complexity" evidence="1">
    <location>
        <begin position="114"/>
        <end position="129"/>
    </location>
</feature>
<evidence type="ECO:0000313" key="2">
    <source>
        <dbReference type="EMBL" id="KAF6490066.1"/>
    </source>
</evidence>
<dbReference type="EMBL" id="JACASF010000003">
    <property type="protein sequence ID" value="KAF6490066.1"/>
    <property type="molecule type" value="Genomic_DNA"/>
</dbReference>
<comment type="caution">
    <text evidence="2">The sequence shown here is derived from an EMBL/GenBank/DDBJ whole genome shotgun (WGS) entry which is preliminary data.</text>
</comment>
<evidence type="ECO:0000256" key="1">
    <source>
        <dbReference type="SAM" id="MobiDB-lite"/>
    </source>
</evidence>
<name>A0A7J8IZJ0_MOLMO</name>
<gene>
    <name evidence="2" type="ORF">HJG59_010431</name>
</gene>
<accession>A0A7J8IZJ0</accession>
<organism evidence="2 3">
    <name type="scientific">Molossus molossus</name>
    <name type="common">Pallas' mastiff bat</name>
    <name type="synonym">Vespertilio molossus</name>
    <dbReference type="NCBI Taxonomy" id="27622"/>
    <lineage>
        <taxon>Eukaryota</taxon>
        <taxon>Metazoa</taxon>
        <taxon>Chordata</taxon>
        <taxon>Craniata</taxon>
        <taxon>Vertebrata</taxon>
        <taxon>Euteleostomi</taxon>
        <taxon>Mammalia</taxon>
        <taxon>Eutheria</taxon>
        <taxon>Laurasiatheria</taxon>
        <taxon>Chiroptera</taxon>
        <taxon>Yangochiroptera</taxon>
        <taxon>Molossidae</taxon>
        <taxon>Molossus</taxon>
    </lineage>
</organism>
<dbReference type="InParanoid" id="A0A7J8IZJ0"/>
<feature type="region of interest" description="Disordered" evidence="1">
    <location>
        <begin position="1"/>
        <end position="44"/>
    </location>
</feature>
<dbReference type="Proteomes" id="UP000550707">
    <property type="component" value="Unassembled WGS sequence"/>
</dbReference>
<sequence length="135" mass="14342">MGQPRFGSPNGTASPRVAQWDSLASGRPMGQPRFGSPNGTASPRVAQWDSLVPIAQWDSLVPIAQWDSLVPGRPMGQPRPSRRPRGHGFPFSESPAPWKPSRRPRRDPGPGPGPRSRAPKAGVAAPGVGECSPAR</sequence>